<accession>A0AAV2GQW3</accession>
<dbReference type="Proteomes" id="UP001497516">
    <property type="component" value="Chromosome 9"/>
</dbReference>
<protein>
    <submittedName>
        <fullName evidence="1">Uncharacterized protein</fullName>
    </submittedName>
</protein>
<keyword evidence="2" id="KW-1185">Reference proteome</keyword>
<dbReference type="EMBL" id="OZ034822">
    <property type="protein sequence ID" value="CAL1411800.1"/>
    <property type="molecule type" value="Genomic_DNA"/>
</dbReference>
<organism evidence="1 2">
    <name type="scientific">Linum trigynum</name>
    <dbReference type="NCBI Taxonomy" id="586398"/>
    <lineage>
        <taxon>Eukaryota</taxon>
        <taxon>Viridiplantae</taxon>
        <taxon>Streptophyta</taxon>
        <taxon>Embryophyta</taxon>
        <taxon>Tracheophyta</taxon>
        <taxon>Spermatophyta</taxon>
        <taxon>Magnoliopsida</taxon>
        <taxon>eudicotyledons</taxon>
        <taxon>Gunneridae</taxon>
        <taxon>Pentapetalae</taxon>
        <taxon>rosids</taxon>
        <taxon>fabids</taxon>
        <taxon>Malpighiales</taxon>
        <taxon>Linaceae</taxon>
        <taxon>Linum</taxon>
    </lineage>
</organism>
<evidence type="ECO:0000313" key="1">
    <source>
        <dbReference type="EMBL" id="CAL1411800.1"/>
    </source>
</evidence>
<reference evidence="1 2" key="1">
    <citation type="submission" date="2024-04" db="EMBL/GenBank/DDBJ databases">
        <authorList>
            <person name="Fracassetti M."/>
        </authorList>
    </citation>
    <scope>NUCLEOTIDE SEQUENCE [LARGE SCALE GENOMIC DNA]</scope>
</reference>
<proteinExistence type="predicted"/>
<dbReference type="AlphaFoldDB" id="A0AAV2GQW3"/>
<sequence length="94" mass="10228">MRALGLPVPGFRGASLTSKTSISNEREDVTRAEMLVDDAGRLAGGRLTQTLLGQFGQRPHRTKAFELHAVIPKGTVEHSAGETGPYEEIIEREL</sequence>
<evidence type="ECO:0000313" key="2">
    <source>
        <dbReference type="Proteomes" id="UP001497516"/>
    </source>
</evidence>
<gene>
    <name evidence="1" type="ORF">LTRI10_LOCUS51135</name>
</gene>
<name>A0AAV2GQW3_9ROSI</name>